<dbReference type="Proteomes" id="UP000281393">
    <property type="component" value="Chromosome"/>
</dbReference>
<dbReference type="AlphaFoldDB" id="A0A447JKW3"/>
<accession>A0A447JKW3</accession>
<protein>
    <submittedName>
        <fullName evidence="1">Membrane protein</fullName>
    </submittedName>
</protein>
<proteinExistence type="predicted"/>
<dbReference type="EMBL" id="LR133909">
    <property type="protein sequence ID" value="VDY44018.1"/>
    <property type="molecule type" value="Genomic_DNA"/>
</dbReference>
<name>A0A447JKW3_SALET</name>
<dbReference type="InterPro" id="IPR018682">
    <property type="entry name" value="DUF2167_membr"/>
</dbReference>
<reference evidence="1 2" key="1">
    <citation type="submission" date="2018-12" db="EMBL/GenBank/DDBJ databases">
        <authorList>
            <consortium name="Pathogen Informatics"/>
        </authorList>
    </citation>
    <scope>NUCLEOTIDE SEQUENCE [LARGE SCALE GENOMIC DNA]</scope>
    <source>
        <strain evidence="1 2">NCTC7102</strain>
    </source>
</reference>
<gene>
    <name evidence="1" type="ORF">NCTC7102_04062</name>
</gene>
<evidence type="ECO:0000313" key="2">
    <source>
        <dbReference type="Proteomes" id="UP000281393"/>
    </source>
</evidence>
<dbReference type="Pfam" id="PF09935">
    <property type="entry name" value="DUF2167"/>
    <property type="match status" value="1"/>
</dbReference>
<sequence length="48" mass="5612">MREIGNYVDDEYFYGLVFKKEMNGFISIEYDDSGYVKDDDAKTGMPMN</sequence>
<evidence type="ECO:0000313" key="1">
    <source>
        <dbReference type="EMBL" id="VDY44018.1"/>
    </source>
</evidence>
<organism evidence="1 2">
    <name type="scientific">Salmonella enterica subsp. enterica serovar Daytona</name>
    <dbReference type="NCBI Taxonomy" id="1962639"/>
    <lineage>
        <taxon>Bacteria</taxon>
        <taxon>Pseudomonadati</taxon>
        <taxon>Pseudomonadota</taxon>
        <taxon>Gammaproteobacteria</taxon>
        <taxon>Enterobacterales</taxon>
        <taxon>Enterobacteriaceae</taxon>
        <taxon>Salmonella</taxon>
    </lineage>
</organism>